<sequence length="180" mass="20629">MSHPDTKEWHGVAESFSSTYIQKCLAAMEDTLQEQADEIAKERKAKLLQQLAIHAPACPRDWRDPFKPKDPLLFQAWVYFAYPMEEQDLNCMYAVLGELPHDLTTTAKEKALERNDLHALVQHLPLYERVTGEYLHVLSVHDQEVKAYAGELTLEARRQANWSACHARALMDALDRVGDL</sequence>
<dbReference type="AlphaFoldDB" id="A0A511MXP7"/>
<protein>
    <submittedName>
        <fullName evidence="1">Uncharacterized protein</fullName>
    </submittedName>
</protein>
<comment type="caution">
    <text evidence="1">The sequence shown here is derived from an EMBL/GenBank/DDBJ whole genome shotgun (WGS) entry which is preliminary data.</text>
</comment>
<accession>A0A511MXP7</accession>
<name>A0A511MXP7_DEIC1</name>
<dbReference type="EMBL" id="BJXB01000003">
    <property type="protein sequence ID" value="GEM45330.1"/>
    <property type="molecule type" value="Genomic_DNA"/>
</dbReference>
<gene>
    <name evidence="1" type="ORF">DC3_09650</name>
</gene>
<evidence type="ECO:0000313" key="2">
    <source>
        <dbReference type="Proteomes" id="UP000321306"/>
    </source>
</evidence>
<dbReference type="RefSeq" id="WP_146882794.1">
    <property type="nucleotide sequence ID" value="NZ_BJXB01000003.1"/>
</dbReference>
<evidence type="ECO:0000313" key="1">
    <source>
        <dbReference type="EMBL" id="GEM45330.1"/>
    </source>
</evidence>
<reference evidence="1 2" key="1">
    <citation type="submission" date="2019-07" db="EMBL/GenBank/DDBJ databases">
        <title>Whole genome shotgun sequence of Deinococcus cellulosilyticus NBRC 106333.</title>
        <authorList>
            <person name="Hosoyama A."/>
            <person name="Uohara A."/>
            <person name="Ohji S."/>
            <person name="Ichikawa N."/>
        </authorList>
    </citation>
    <scope>NUCLEOTIDE SEQUENCE [LARGE SCALE GENOMIC DNA]</scope>
    <source>
        <strain evidence="1 2">NBRC 106333</strain>
    </source>
</reference>
<keyword evidence="2" id="KW-1185">Reference proteome</keyword>
<proteinExistence type="predicted"/>
<dbReference type="Proteomes" id="UP000321306">
    <property type="component" value="Unassembled WGS sequence"/>
</dbReference>
<organism evidence="1 2">
    <name type="scientific">Deinococcus cellulosilyticus (strain DSM 18568 / NBRC 106333 / KACC 11606 / 5516J-15)</name>
    <dbReference type="NCBI Taxonomy" id="1223518"/>
    <lineage>
        <taxon>Bacteria</taxon>
        <taxon>Thermotogati</taxon>
        <taxon>Deinococcota</taxon>
        <taxon>Deinococci</taxon>
        <taxon>Deinococcales</taxon>
        <taxon>Deinococcaceae</taxon>
        <taxon>Deinococcus</taxon>
    </lineage>
</organism>